<dbReference type="Proteomes" id="UP000481033">
    <property type="component" value="Unassembled WGS sequence"/>
</dbReference>
<name>A0A6M0RMU6_9CYAN</name>
<dbReference type="AlphaFoldDB" id="A0A6M0RMU6"/>
<organism evidence="1 2">
    <name type="scientific">Adonisia turfae CCMR0081</name>
    <dbReference type="NCBI Taxonomy" id="2292702"/>
    <lineage>
        <taxon>Bacteria</taxon>
        <taxon>Bacillati</taxon>
        <taxon>Cyanobacteriota</taxon>
        <taxon>Adonisia</taxon>
        <taxon>Adonisia turfae</taxon>
    </lineage>
</organism>
<reference evidence="1 2" key="1">
    <citation type="journal article" date="2020" name="Microb. Ecol.">
        <title>Ecogenomics of the Marine Benthic Filamentous Cyanobacterium Adonisia.</title>
        <authorList>
            <person name="Walter J.M."/>
            <person name="Coutinho F.H."/>
            <person name="Leomil L."/>
            <person name="Hargreaves P.I."/>
            <person name="Campeao M.E."/>
            <person name="Vieira V.V."/>
            <person name="Silva B.S."/>
            <person name="Fistarol G.O."/>
            <person name="Salomon P.S."/>
            <person name="Sawabe T."/>
            <person name="Mino S."/>
            <person name="Hosokawa M."/>
            <person name="Miyashita H."/>
            <person name="Maruyama F."/>
            <person name="van Verk M.C."/>
            <person name="Dutilh B.E."/>
            <person name="Thompson C.C."/>
            <person name="Thompson F.L."/>
        </authorList>
    </citation>
    <scope>NUCLEOTIDE SEQUENCE [LARGE SCALE GENOMIC DNA]</scope>
    <source>
        <strain evidence="1 2">CCMR0081</strain>
    </source>
</reference>
<proteinExistence type="predicted"/>
<evidence type="ECO:0000313" key="1">
    <source>
        <dbReference type="EMBL" id="NEZ57578.1"/>
    </source>
</evidence>
<dbReference type="EMBL" id="QXHD01000004">
    <property type="protein sequence ID" value="NEZ57578.1"/>
    <property type="molecule type" value="Genomic_DNA"/>
</dbReference>
<evidence type="ECO:0000313" key="2">
    <source>
        <dbReference type="Proteomes" id="UP000481033"/>
    </source>
</evidence>
<accession>A0A6M0RMU6</accession>
<comment type="caution">
    <text evidence="1">The sequence shown here is derived from an EMBL/GenBank/DDBJ whole genome shotgun (WGS) entry which is preliminary data.</text>
</comment>
<protein>
    <submittedName>
        <fullName evidence="1">Uncharacterized protein</fullName>
    </submittedName>
</protein>
<sequence length="130" mass="13599">MRYWPGIAPLFVTQTCPFLLLRIKQMATLTLNNVTFTGGSGPFNGPALEFRFGNKLIGTATITQANTPVTFSGASGTIGGTEFLRVYQNGEPCRGMFVSAVKASDSGPGTCEATAAVYGGGMLTLAYTVS</sequence>
<keyword evidence="2" id="KW-1185">Reference proteome</keyword>
<gene>
    <name evidence="1" type="ORF">DXZ20_18290</name>
</gene>